<feature type="compositionally biased region" description="Basic and acidic residues" evidence="1">
    <location>
        <begin position="9"/>
        <end position="26"/>
    </location>
</feature>
<keyword evidence="2" id="KW-0812">Transmembrane</keyword>
<evidence type="ECO:0000256" key="1">
    <source>
        <dbReference type="SAM" id="MobiDB-lite"/>
    </source>
</evidence>
<evidence type="ECO:0000256" key="2">
    <source>
        <dbReference type="SAM" id="Phobius"/>
    </source>
</evidence>
<organism evidence="3 4">
    <name type="scientific">Collinsella intestinalis</name>
    <dbReference type="NCBI Taxonomy" id="147207"/>
    <lineage>
        <taxon>Bacteria</taxon>
        <taxon>Bacillati</taxon>
        <taxon>Actinomycetota</taxon>
        <taxon>Coriobacteriia</taxon>
        <taxon>Coriobacteriales</taxon>
        <taxon>Coriobacteriaceae</taxon>
        <taxon>Collinsella</taxon>
    </lineage>
</organism>
<feature type="transmembrane region" description="Helical" evidence="2">
    <location>
        <begin position="61"/>
        <end position="82"/>
    </location>
</feature>
<comment type="caution">
    <text evidence="3">The sequence shown here is derived from an EMBL/GenBank/DDBJ whole genome shotgun (WGS) entry which is preliminary data.</text>
</comment>
<dbReference type="AlphaFoldDB" id="A0A943GN29"/>
<dbReference type="Proteomes" id="UP000738879">
    <property type="component" value="Unassembled WGS sequence"/>
</dbReference>
<feature type="compositionally biased region" description="Polar residues" evidence="1">
    <location>
        <begin position="29"/>
        <end position="38"/>
    </location>
</feature>
<reference evidence="3" key="1">
    <citation type="submission" date="2021-02" db="EMBL/GenBank/DDBJ databases">
        <title>Infant gut strain persistence is associated with maternal origin, phylogeny, and functional potential including surface adhesion and iron acquisition.</title>
        <authorList>
            <person name="Lou Y.C."/>
        </authorList>
    </citation>
    <scope>NUCLEOTIDE SEQUENCE</scope>
    <source>
        <strain evidence="3">L3_128_245G1_dasL3_128_245G1_concoct_49</strain>
    </source>
</reference>
<feature type="region of interest" description="Disordered" evidence="1">
    <location>
        <begin position="1"/>
        <end position="40"/>
    </location>
</feature>
<keyword evidence="2" id="KW-0472">Membrane</keyword>
<gene>
    <name evidence="3" type="ORF">KHY67_05600</name>
</gene>
<protein>
    <submittedName>
        <fullName evidence="3">Uncharacterized protein</fullName>
    </submittedName>
</protein>
<evidence type="ECO:0000313" key="3">
    <source>
        <dbReference type="EMBL" id="MBS5147160.1"/>
    </source>
</evidence>
<feature type="transmembrane region" description="Helical" evidence="2">
    <location>
        <begin position="97"/>
        <end position="118"/>
    </location>
</feature>
<accession>A0A943GN29</accession>
<proteinExistence type="predicted"/>
<keyword evidence="2" id="KW-1133">Transmembrane helix</keyword>
<dbReference type="EMBL" id="JAGZJA010000007">
    <property type="protein sequence ID" value="MBS5147160.1"/>
    <property type="molecule type" value="Genomic_DNA"/>
</dbReference>
<feature type="transmembrane region" description="Helical" evidence="2">
    <location>
        <begin position="217"/>
        <end position="236"/>
    </location>
</feature>
<evidence type="ECO:0000313" key="4">
    <source>
        <dbReference type="Proteomes" id="UP000738879"/>
    </source>
</evidence>
<name>A0A943GN29_9ACTN</name>
<sequence length="422" mass="45329">MMLPPRLRHTQENRDATTSSPEKRAADSAPQNDNTQFNLGGPMLSTADAKLVKRYYLLPKAAWYSLAALFLTGGLTILLVMIDNIGLGSKGSGDLQLIAMTALMIAEGAACIACGVTARRGLGSAHWQELEREAIGDNANIETNPAVAGGIGVAAAGRLVDTLDNDDLDALSTGLEITGAAMATYGFFDTMRRMSRAAAAVARVHGMELPGLGRTRLLVIGLPLLLLTLAFVPRFIDSAAQSSASQEASARAIQAFNAALEPVCSYTLADEPLEHRQDSGYRVSGNITDEDGDIVANVSVETDEYGNVDSVVYNADVNIARTPEENLAFAEESFARFYEAISSVDIEAEGIELLDTGLVNAPVLPEEFRQAFLAGDYYTAIDTDLDDTGTLRAWALFDTEPEEEFDEYTSPQISVYLITRSH</sequence>